<dbReference type="Pfam" id="PF15794">
    <property type="entry name" value="CCDC106"/>
    <property type="match status" value="1"/>
</dbReference>
<evidence type="ECO:0000313" key="3">
    <source>
        <dbReference type="Proteomes" id="UP001059041"/>
    </source>
</evidence>
<gene>
    <name evidence="2" type="ORF">IRJ41_002861</name>
</gene>
<dbReference type="InterPro" id="IPR031591">
    <property type="entry name" value="CCDC106"/>
</dbReference>
<feature type="compositionally biased region" description="Basic residues" evidence="1">
    <location>
        <begin position="141"/>
        <end position="150"/>
    </location>
</feature>
<dbReference type="EMBL" id="JAFHDT010000005">
    <property type="protein sequence ID" value="KAI7809223.1"/>
    <property type="molecule type" value="Genomic_DNA"/>
</dbReference>
<protein>
    <submittedName>
        <fullName evidence="2">Coiled-coil domain-containing protein 106-like</fullName>
    </submittedName>
</protein>
<keyword evidence="3" id="KW-1185">Reference proteome</keyword>
<comment type="caution">
    <text evidence="2">The sequence shown here is derived from an EMBL/GenBank/DDBJ whole genome shotgun (WGS) entry which is preliminary data.</text>
</comment>
<feature type="compositionally biased region" description="Basic and acidic residues" evidence="1">
    <location>
        <begin position="66"/>
        <end position="75"/>
    </location>
</feature>
<evidence type="ECO:0000256" key="1">
    <source>
        <dbReference type="SAM" id="MobiDB-lite"/>
    </source>
</evidence>
<dbReference type="Proteomes" id="UP001059041">
    <property type="component" value="Linkage Group LG5"/>
</dbReference>
<accession>A0A9W7WVZ5</accession>
<feature type="compositionally biased region" description="Low complexity" evidence="1">
    <location>
        <begin position="122"/>
        <end position="134"/>
    </location>
</feature>
<name>A0A9W7WVZ5_TRIRA</name>
<dbReference type="PANTHER" id="PTHR16477">
    <property type="entry name" value="COILED-COIL DOMAIN-CONTAINING PROTEIN 106"/>
    <property type="match status" value="1"/>
</dbReference>
<dbReference type="AlphaFoldDB" id="A0A9W7WVZ5"/>
<reference evidence="2" key="1">
    <citation type="submission" date="2021-02" db="EMBL/GenBank/DDBJ databases">
        <title>Comparative genomics reveals that relaxation of natural selection precedes convergent phenotypic evolution of cavefish.</title>
        <authorList>
            <person name="Peng Z."/>
        </authorList>
    </citation>
    <scope>NUCLEOTIDE SEQUENCE</scope>
    <source>
        <tissue evidence="2">Muscle</tissue>
    </source>
</reference>
<dbReference type="GO" id="GO:0005654">
    <property type="term" value="C:nucleoplasm"/>
    <property type="evidence" value="ECO:0007669"/>
    <property type="project" value="TreeGrafter"/>
</dbReference>
<feature type="region of interest" description="Disordered" evidence="1">
    <location>
        <begin position="106"/>
        <end position="155"/>
    </location>
</feature>
<organism evidence="2 3">
    <name type="scientific">Triplophysa rosa</name>
    <name type="common">Cave loach</name>
    <dbReference type="NCBI Taxonomy" id="992332"/>
    <lineage>
        <taxon>Eukaryota</taxon>
        <taxon>Metazoa</taxon>
        <taxon>Chordata</taxon>
        <taxon>Craniata</taxon>
        <taxon>Vertebrata</taxon>
        <taxon>Euteleostomi</taxon>
        <taxon>Actinopterygii</taxon>
        <taxon>Neopterygii</taxon>
        <taxon>Teleostei</taxon>
        <taxon>Ostariophysi</taxon>
        <taxon>Cypriniformes</taxon>
        <taxon>Nemacheilidae</taxon>
        <taxon>Triplophysa</taxon>
    </lineage>
</organism>
<feature type="region of interest" description="Disordered" evidence="1">
    <location>
        <begin position="42"/>
        <end position="79"/>
    </location>
</feature>
<evidence type="ECO:0000313" key="2">
    <source>
        <dbReference type="EMBL" id="KAI7809223.1"/>
    </source>
</evidence>
<proteinExistence type="predicted"/>
<sequence length="249" mass="28427">MLRGRKAKRPRGLPVLGKEEKCAWLRYTFYYMTIIYTDEENEVAEQSVDRESNPDTATPASCSLDRPSESEKAVEESPVDNLLKRIEALEQERDFLSHTLASVCGKEKKKKKKDTSSESDELNSSSSSSLPSSSSEDERCHKKKSKKRTQKTGQDLLSPVREIQKVLHAYKKEGSMTRAFKKVEVDRNTLALTAVVAEIQITNPEFYRSIPQFQPQQEKLLDFAQRCSEALTTEMKGCIASCRLKYKFR</sequence>
<dbReference type="PANTHER" id="PTHR16477:SF5">
    <property type="entry name" value="COILED-COIL DOMAIN-CONTAINING PROTEIN 106-RELATED"/>
    <property type="match status" value="1"/>
</dbReference>